<dbReference type="FunCoup" id="B4MJQ6">
    <property type="interactions" value="1"/>
</dbReference>
<dbReference type="KEGG" id="dwi:6638190"/>
<gene>
    <name evidence="2" type="primary">Dwil\GK20768</name>
    <name evidence="2" type="ORF">Dwil_GK20768</name>
</gene>
<sequence length="144" mass="15918">METMTKMESLKDQQEGGGDVSKLDSFSPFTSHTANLEAGQTNFTLRVLKMNGSTMLFLNAKDMEILDELAVAMPSRNPGQSQAVSSTIIGGHGQTDSSVLAAKLSRRYNRQFYVSLNLKLDRLVGPLFEKALITYINDHLEKFA</sequence>
<protein>
    <recommendedName>
        <fullName evidence="4">Proteasome assembly chaperone 3</fullName>
    </recommendedName>
</protein>
<proteinExistence type="predicted"/>
<dbReference type="OrthoDB" id="368507at2759"/>
<dbReference type="InParanoid" id="B4MJQ6"/>
<dbReference type="PANTHER" id="PTHR33559">
    <property type="entry name" value="PROTEASOME ASSEMBLY CHAPERONE 4"/>
    <property type="match status" value="1"/>
</dbReference>
<evidence type="ECO:0000313" key="2">
    <source>
        <dbReference type="EMBL" id="EDW72345.2"/>
    </source>
</evidence>
<name>B4MJQ6_DROWI</name>
<dbReference type="HOGENOM" id="CLU_138031_2_1_1"/>
<dbReference type="Proteomes" id="UP000007798">
    <property type="component" value="Unassembled WGS sequence"/>
</dbReference>
<evidence type="ECO:0008006" key="4">
    <source>
        <dbReference type="Google" id="ProtNLM"/>
    </source>
</evidence>
<dbReference type="EMBL" id="CH963846">
    <property type="protein sequence ID" value="EDW72345.2"/>
    <property type="molecule type" value="Genomic_DNA"/>
</dbReference>
<dbReference type="eggNOG" id="ENOG502S31R">
    <property type="taxonomic scope" value="Eukaryota"/>
</dbReference>
<keyword evidence="3" id="KW-1185">Reference proteome</keyword>
<evidence type="ECO:0000256" key="1">
    <source>
        <dbReference type="SAM" id="MobiDB-lite"/>
    </source>
</evidence>
<dbReference type="InterPro" id="IPR032157">
    <property type="entry name" value="PAC4"/>
</dbReference>
<feature type="region of interest" description="Disordered" evidence="1">
    <location>
        <begin position="1"/>
        <end position="24"/>
    </location>
</feature>
<dbReference type="PANTHER" id="PTHR33559:SF1">
    <property type="entry name" value="PROTEASOME ASSEMBLY CHAPERONE 4"/>
    <property type="match status" value="1"/>
</dbReference>
<dbReference type="AlphaFoldDB" id="B4MJQ6"/>
<dbReference type="GO" id="GO:0043248">
    <property type="term" value="P:proteasome assembly"/>
    <property type="evidence" value="ECO:0007669"/>
    <property type="project" value="InterPro"/>
</dbReference>
<evidence type="ECO:0000313" key="3">
    <source>
        <dbReference type="Proteomes" id="UP000007798"/>
    </source>
</evidence>
<organism evidence="2 3">
    <name type="scientific">Drosophila willistoni</name>
    <name type="common">Fruit fly</name>
    <dbReference type="NCBI Taxonomy" id="7260"/>
    <lineage>
        <taxon>Eukaryota</taxon>
        <taxon>Metazoa</taxon>
        <taxon>Ecdysozoa</taxon>
        <taxon>Arthropoda</taxon>
        <taxon>Hexapoda</taxon>
        <taxon>Insecta</taxon>
        <taxon>Pterygota</taxon>
        <taxon>Neoptera</taxon>
        <taxon>Endopterygota</taxon>
        <taxon>Diptera</taxon>
        <taxon>Brachycera</taxon>
        <taxon>Muscomorpha</taxon>
        <taxon>Ephydroidea</taxon>
        <taxon>Drosophilidae</taxon>
        <taxon>Drosophila</taxon>
        <taxon>Sophophora</taxon>
    </lineage>
</organism>
<dbReference type="Pfam" id="PF16093">
    <property type="entry name" value="PAC4"/>
    <property type="match status" value="1"/>
</dbReference>
<accession>B4MJQ6</accession>
<dbReference type="STRING" id="7260.B4MJQ6"/>
<reference evidence="2 3" key="1">
    <citation type="journal article" date="2007" name="Nature">
        <title>Evolution of genes and genomes on the Drosophila phylogeny.</title>
        <authorList>
            <consortium name="Drosophila 12 Genomes Consortium"/>
            <person name="Clark A.G."/>
            <person name="Eisen M.B."/>
            <person name="Smith D.R."/>
            <person name="Bergman C.M."/>
            <person name="Oliver B."/>
            <person name="Markow T.A."/>
            <person name="Kaufman T.C."/>
            <person name="Kellis M."/>
            <person name="Gelbart W."/>
            <person name="Iyer V.N."/>
            <person name="Pollard D.A."/>
            <person name="Sackton T.B."/>
            <person name="Larracuente A.M."/>
            <person name="Singh N.D."/>
            <person name="Abad J.P."/>
            <person name="Abt D.N."/>
            <person name="Adryan B."/>
            <person name="Aguade M."/>
            <person name="Akashi H."/>
            <person name="Anderson W.W."/>
            <person name="Aquadro C.F."/>
            <person name="Ardell D.H."/>
            <person name="Arguello R."/>
            <person name="Artieri C.G."/>
            <person name="Barbash D.A."/>
            <person name="Barker D."/>
            <person name="Barsanti P."/>
            <person name="Batterham P."/>
            <person name="Batzoglou S."/>
            <person name="Begun D."/>
            <person name="Bhutkar A."/>
            <person name="Blanco E."/>
            <person name="Bosak S.A."/>
            <person name="Bradley R.K."/>
            <person name="Brand A.D."/>
            <person name="Brent M.R."/>
            <person name="Brooks A.N."/>
            <person name="Brown R.H."/>
            <person name="Butlin R.K."/>
            <person name="Caggese C."/>
            <person name="Calvi B.R."/>
            <person name="Bernardo de Carvalho A."/>
            <person name="Caspi A."/>
            <person name="Castrezana S."/>
            <person name="Celniker S.E."/>
            <person name="Chang J.L."/>
            <person name="Chapple C."/>
            <person name="Chatterji S."/>
            <person name="Chinwalla A."/>
            <person name="Civetta A."/>
            <person name="Clifton S.W."/>
            <person name="Comeron J.M."/>
            <person name="Costello J.C."/>
            <person name="Coyne J.A."/>
            <person name="Daub J."/>
            <person name="David R.G."/>
            <person name="Delcher A.L."/>
            <person name="Delehaunty K."/>
            <person name="Do C.B."/>
            <person name="Ebling H."/>
            <person name="Edwards K."/>
            <person name="Eickbush T."/>
            <person name="Evans J.D."/>
            <person name="Filipski A."/>
            <person name="Findeiss S."/>
            <person name="Freyhult E."/>
            <person name="Fulton L."/>
            <person name="Fulton R."/>
            <person name="Garcia A.C."/>
            <person name="Gardiner A."/>
            <person name="Garfield D.A."/>
            <person name="Garvin B.E."/>
            <person name="Gibson G."/>
            <person name="Gilbert D."/>
            <person name="Gnerre S."/>
            <person name="Godfrey J."/>
            <person name="Good R."/>
            <person name="Gotea V."/>
            <person name="Gravely B."/>
            <person name="Greenberg A.J."/>
            <person name="Griffiths-Jones S."/>
            <person name="Gross S."/>
            <person name="Guigo R."/>
            <person name="Gustafson E.A."/>
            <person name="Haerty W."/>
            <person name="Hahn M.W."/>
            <person name="Halligan D.L."/>
            <person name="Halpern A.L."/>
            <person name="Halter G.M."/>
            <person name="Han M.V."/>
            <person name="Heger A."/>
            <person name="Hillier L."/>
            <person name="Hinrichs A.S."/>
            <person name="Holmes I."/>
            <person name="Hoskins R.A."/>
            <person name="Hubisz M.J."/>
            <person name="Hultmark D."/>
            <person name="Huntley M.A."/>
            <person name="Jaffe D.B."/>
            <person name="Jagadeeshan S."/>
            <person name="Jeck W.R."/>
            <person name="Johnson J."/>
            <person name="Jones C.D."/>
            <person name="Jordan W.C."/>
            <person name="Karpen G.H."/>
            <person name="Kataoka E."/>
            <person name="Keightley P.D."/>
            <person name="Kheradpour P."/>
            <person name="Kirkness E.F."/>
            <person name="Koerich L.B."/>
            <person name="Kristiansen K."/>
            <person name="Kudrna D."/>
            <person name="Kulathinal R.J."/>
            <person name="Kumar S."/>
            <person name="Kwok R."/>
            <person name="Lander E."/>
            <person name="Langley C.H."/>
            <person name="Lapoint R."/>
            <person name="Lazzaro B.P."/>
            <person name="Lee S.J."/>
            <person name="Levesque L."/>
            <person name="Li R."/>
            <person name="Lin C.F."/>
            <person name="Lin M.F."/>
            <person name="Lindblad-Toh K."/>
            <person name="Llopart A."/>
            <person name="Long M."/>
            <person name="Low L."/>
            <person name="Lozovsky E."/>
            <person name="Lu J."/>
            <person name="Luo M."/>
            <person name="Machado C.A."/>
            <person name="Makalowski W."/>
            <person name="Marzo M."/>
            <person name="Matsuda M."/>
            <person name="Matzkin L."/>
            <person name="McAllister B."/>
            <person name="McBride C.S."/>
            <person name="McKernan B."/>
            <person name="McKernan K."/>
            <person name="Mendez-Lago M."/>
            <person name="Minx P."/>
            <person name="Mollenhauer M.U."/>
            <person name="Montooth K."/>
            <person name="Mount S.M."/>
            <person name="Mu X."/>
            <person name="Myers E."/>
            <person name="Negre B."/>
            <person name="Newfeld S."/>
            <person name="Nielsen R."/>
            <person name="Noor M.A."/>
            <person name="O'Grady P."/>
            <person name="Pachter L."/>
            <person name="Papaceit M."/>
            <person name="Parisi M.J."/>
            <person name="Parisi M."/>
            <person name="Parts L."/>
            <person name="Pedersen J.S."/>
            <person name="Pesole G."/>
            <person name="Phillippy A.M."/>
            <person name="Ponting C.P."/>
            <person name="Pop M."/>
            <person name="Porcelli D."/>
            <person name="Powell J.R."/>
            <person name="Prohaska S."/>
            <person name="Pruitt K."/>
            <person name="Puig M."/>
            <person name="Quesneville H."/>
            <person name="Ram K.R."/>
            <person name="Rand D."/>
            <person name="Rasmussen M.D."/>
            <person name="Reed L.K."/>
            <person name="Reenan R."/>
            <person name="Reily A."/>
            <person name="Remington K.A."/>
            <person name="Rieger T.T."/>
            <person name="Ritchie M.G."/>
            <person name="Robin C."/>
            <person name="Rogers Y.H."/>
            <person name="Rohde C."/>
            <person name="Rozas J."/>
            <person name="Rubenfield M.J."/>
            <person name="Ruiz A."/>
            <person name="Russo S."/>
            <person name="Salzberg S.L."/>
            <person name="Sanchez-Gracia A."/>
            <person name="Saranga D.J."/>
            <person name="Sato H."/>
            <person name="Schaeffer S.W."/>
            <person name="Schatz M.C."/>
            <person name="Schlenke T."/>
            <person name="Schwartz R."/>
            <person name="Segarra C."/>
            <person name="Singh R.S."/>
            <person name="Sirot L."/>
            <person name="Sirota M."/>
            <person name="Sisneros N.B."/>
            <person name="Smith C.D."/>
            <person name="Smith T.F."/>
            <person name="Spieth J."/>
            <person name="Stage D.E."/>
            <person name="Stark A."/>
            <person name="Stephan W."/>
            <person name="Strausberg R.L."/>
            <person name="Strempel S."/>
            <person name="Sturgill D."/>
            <person name="Sutton G."/>
            <person name="Sutton G.G."/>
            <person name="Tao W."/>
            <person name="Teichmann S."/>
            <person name="Tobari Y.N."/>
            <person name="Tomimura Y."/>
            <person name="Tsolas J.M."/>
            <person name="Valente V.L."/>
            <person name="Venter E."/>
            <person name="Venter J.C."/>
            <person name="Vicario S."/>
            <person name="Vieira F.G."/>
            <person name="Vilella A.J."/>
            <person name="Villasante A."/>
            <person name="Walenz B."/>
            <person name="Wang J."/>
            <person name="Wasserman M."/>
            <person name="Watts T."/>
            <person name="Wilson D."/>
            <person name="Wilson R.K."/>
            <person name="Wing R.A."/>
            <person name="Wolfner M.F."/>
            <person name="Wong A."/>
            <person name="Wong G.K."/>
            <person name="Wu C.I."/>
            <person name="Wu G."/>
            <person name="Yamamoto D."/>
            <person name="Yang H.P."/>
            <person name="Yang S.P."/>
            <person name="Yorke J.A."/>
            <person name="Yoshida K."/>
            <person name="Zdobnov E."/>
            <person name="Zhang P."/>
            <person name="Zhang Y."/>
            <person name="Zimin A.V."/>
            <person name="Baldwin J."/>
            <person name="Abdouelleil A."/>
            <person name="Abdulkadir J."/>
            <person name="Abebe A."/>
            <person name="Abera B."/>
            <person name="Abreu J."/>
            <person name="Acer S.C."/>
            <person name="Aftuck L."/>
            <person name="Alexander A."/>
            <person name="An P."/>
            <person name="Anderson E."/>
            <person name="Anderson S."/>
            <person name="Arachi H."/>
            <person name="Azer M."/>
            <person name="Bachantsang P."/>
            <person name="Barry A."/>
            <person name="Bayul T."/>
            <person name="Berlin A."/>
            <person name="Bessette D."/>
            <person name="Bloom T."/>
            <person name="Blye J."/>
            <person name="Boguslavskiy L."/>
            <person name="Bonnet C."/>
            <person name="Boukhgalter B."/>
            <person name="Bourzgui I."/>
            <person name="Brown A."/>
            <person name="Cahill P."/>
            <person name="Channer S."/>
            <person name="Cheshatsang Y."/>
            <person name="Chuda L."/>
            <person name="Citroen M."/>
            <person name="Collymore A."/>
            <person name="Cooke P."/>
            <person name="Costello M."/>
            <person name="D'Aco K."/>
            <person name="Daza R."/>
            <person name="De Haan G."/>
            <person name="DeGray S."/>
            <person name="DeMaso C."/>
            <person name="Dhargay N."/>
            <person name="Dooley K."/>
            <person name="Dooley E."/>
            <person name="Doricent M."/>
            <person name="Dorje P."/>
            <person name="Dorjee K."/>
            <person name="Dupes A."/>
            <person name="Elong R."/>
            <person name="Falk J."/>
            <person name="Farina A."/>
            <person name="Faro S."/>
            <person name="Ferguson D."/>
            <person name="Fisher S."/>
            <person name="Foley C.D."/>
            <person name="Franke A."/>
            <person name="Friedrich D."/>
            <person name="Gadbois L."/>
            <person name="Gearin G."/>
            <person name="Gearin C.R."/>
            <person name="Giannoukos G."/>
            <person name="Goode T."/>
            <person name="Graham J."/>
            <person name="Grandbois E."/>
            <person name="Grewal S."/>
            <person name="Gyaltsen K."/>
            <person name="Hafez N."/>
            <person name="Hagos B."/>
            <person name="Hall J."/>
            <person name="Henson C."/>
            <person name="Hollinger A."/>
            <person name="Honan T."/>
            <person name="Huard M.D."/>
            <person name="Hughes L."/>
            <person name="Hurhula B."/>
            <person name="Husby M.E."/>
            <person name="Kamat A."/>
            <person name="Kanga B."/>
            <person name="Kashin S."/>
            <person name="Khazanovich D."/>
            <person name="Kisner P."/>
            <person name="Lance K."/>
            <person name="Lara M."/>
            <person name="Lee W."/>
            <person name="Lennon N."/>
            <person name="Letendre F."/>
            <person name="LeVine R."/>
            <person name="Lipovsky A."/>
            <person name="Liu X."/>
            <person name="Liu J."/>
            <person name="Liu S."/>
            <person name="Lokyitsang T."/>
            <person name="Lokyitsang Y."/>
            <person name="Lubonja R."/>
            <person name="Lui A."/>
            <person name="MacDonald P."/>
            <person name="Magnisalis V."/>
            <person name="Maru K."/>
            <person name="Matthews C."/>
            <person name="McCusker W."/>
            <person name="McDonough S."/>
            <person name="Mehta T."/>
            <person name="Meldrim J."/>
            <person name="Meneus L."/>
            <person name="Mihai O."/>
            <person name="Mihalev A."/>
            <person name="Mihova T."/>
            <person name="Mittelman R."/>
            <person name="Mlenga V."/>
            <person name="Montmayeur A."/>
            <person name="Mulrain L."/>
            <person name="Navidi A."/>
            <person name="Naylor J."/>
            <person name="Negash T."/>
            <person name="Nguyen T."/>
            <person name="Nguyen N."/>
            <person name="Nicol R."/>
            <person name="Norbu C."/>
            <person name="Norbu N."/>
            <person name="Novod N."/>
            <person name="O'Neill B."/>
            <person name="Osman S."/>
            <person name="Markiewicz E."/>
            <person name="Oyono O.L."/>
            <person name="Patti C."/>
            <person name="Phunkhang P."/>
            <person name="Pierre F."/>
            <person name="Priest M."/>
            <person name="Raghuraman S."/>
            <person name="Rege F."/>
            <person name="Reyes R."/>
            <person name="Rise C."/>
            <person name="Rogov P."/>
            <person name="Ross K."/>
            <person name="Ryan E."/>
            <person name="Settipalli S."/>
            <person name="Shea T."/>
            <person name="Sherpa N."/>
            <person name="Shi L."/>
            <person name="Shih D."/>
            <person name="Sparrow T."/>
            <person name="Spaulding J."/>
            <person name="Stalker J."/>
            <person name="Stange-Thomann N."/>
            <person name="Stavropoulos S."/>
            <person name="Stone C."/>
            <person name="Strader C."/>
            <person name="Tesfaye S."/>
            <person name="Thomson T."/>
            <person name="Thoulutsang Y."/>
            <person name="Thoulutsang D."/>
            <person name="Topham K."/>
            <person name="Topping I."/>
            <person name="Tsamla T."/>
            <person name="Vassiliev H."/>
            <person name="Vo A."/>
            <person name="Wangchuk T."/>
            <person name="Wangdi T."/>
            <person name="Weiand M."/>
            <person name="Wilkinson J."/>
            <person name="Wilson A."/>
            <person name="Yadav S."/>
            <person name="Young G."/>
            <person name="Yu Q."/>
            <person name="Zembek L."/>
            <person name="Zhong D."/>
            <person name="Zimmer A."/>
            <person name="Zwirko Z."/>
            <person name="Jaffe D.B."/>
            <person name="Alvarez P."/>
            <person name="Brockman W."/>
            <person name="Butler J."/>
            <person name="Chin C."/>
            <person name="Gnerre S."/>
            <person name="Grabherr M."/>
            <person name="Kleber M."/>
            <person name="Mauceli E."/>
            <person name="MacCallum I."/>
        </authorList>
    </citation>
    <scope>NUCLEOTIDE SEQUENCE [LARGE SCALE GENOMIC DNA]</scope>
    <source>
        <strain evidence="3">Tucson 14030-0811.24</strain>
    </source>
</reference>